<accession>A0A8D8RK36</accession>
<name>A0A8D8RK36_9HEMI</name>
<dbReference type="EMBL" id="HBUF01170475">
    <property type="protein sequence ID" value="CAG6652191.1"/>
    <property type="molecule type" value="Transcribed_RNA"/>
</dbReference>
<evidence type="ECO:0000313" key="1">
    <source>
        <dbReference type="EMBL" id="CAG6652191.1"/>
    </source>
</evidence>
<dbReference type="AlphaFoldDB" id="A0A8D8RK36"/>
<dbReference type="EMBL" id="HBUF01170477">
    <property type="protein sequence ID" value="CAG6652193.1"/>
    <property type="molecule type" value="Transcribed_RNA"/>
</dbReference>
<protein>
    <submittedName>
        <fullName evidence="1">Uncharacterized protein</fullName>
    </submittedName>
</protein>
<proteinExistence type="predicted"/>
<dbReference type="EMBL" id="HBUF01170476">
    <property type="protein sequence ID" value="CAG6652192.1"/>
    <property type="molecule type" value="Transcribed_RNA"/>
</dbReference>
<reference evidence="1" key="1">
    <citation type="submission" date="2021-05" db="EMBL/GenBank/DDBJ databases">
        <authorList>
            <person name="Alioto T."/>
            <person name="Alioto T."/>
            <person name="Gomez Garrido J."/>
        </authorList>
    </citation>
    <scope>NUCLEOTIDE SEQUENCE</scope>
</reference>
<organism evidence="1">
    <name type="scientific">Cacopsylla melanoneura</name>
    <dbReference type="NCBI Taxonomy" id="428564"/>
    <lineage>
        <taxon>Eukaryota</taxon>
        <taxon>Metazoa</taxon>
        <taxon>Ecdysozoa</taxon>
        <taxon>Arthropoda</taxon>
        <taxon>Hexapoda</taxon>
        <taxon>Insecta</taxon>
        <taxon>Pterygota</taxon>
        <taxon>Neoptera</taxon>
        <taxon>Paraneoptera</taxon>
        <taxon>Hemiptera</taxon>
        <taxon>Sternorrhyncha</taxon>
        <taxon>Psylloidea</taxon>
        <taxon>Psyllidae</taxon>
        <taxon>Psyllinae</taxon>
        <taxon>Cacopsylla</taxon>
    </lineage>
</organism>
<sequence>MSVFHLFYYQLLSRERTSSLCACGLGVKMLLVYWLHRLCYVNFLTTVIFSRKCSSSSFLQHCMFNYSSEQQAKEIKSKIEHWPSSSRRTLVSLRLMSLPD</sequence>